<feature type="region of interest" description="Disordered" evidence="1">
    <location>
        <begin position="681"/>
        <end position="702"/>
    </location>
</feature>
<feature type="domain" description="BRCT" evidence="2">
    <location>
        <begin position="15"/>
        <end position="100"/>
    </location>
</feature>
<dbReference type="SMART" id="SM00292">
    <property type="entry name" value="BRCT"/>
    <property type="match status" value="1"/>
</dbReference>
<feature type="region of interest" description="Disordered" evidence="1">
    <location>
        <begin position="404"/>
        <end position="462"/>
    </location>
</feature>
<feature type="compositionally biased region" description="Low complexity" evidence="1">
    <location>
        <begin position="215"/>
        <end position="241"/>
    </location>
</feature>
<gene>
    <name evidence="3" type="ORF">DUNSADRAFT_5411</name>
</gene>
<dbReference type="SUPFAM" id="SSF52113">
    <property type="entry name" value="BRCT domain"/>
    <property type="match status" value="1"/>
</dbReference>
<feature type="region of interest" description="Disordered" evidence="1">
    <location>
        <begin position="346"/>
        <end position="365"/>
    </location>
</feature>
<feature type="region of interest" description="Disordered" evidence="1">
    <location>
        <begin position="538"/>
        <end position="557"/>
    </location>
</feature>
<feature type="region of interest" description="Disordered" evidence="1">
    <location>
        <begin position="1396"/>
        <end position="1448"/>
    </location>
</feature>
<proteinExistence type="predicted"/>
<dbReference type="PANTHER" id="PTHR47776">
    <property type="entry name" value="F5A8.9 PROTEIN"/>
    <property type="match status" value="1"/>
</dbReference>
<feature type="compositionally biased region" description="Polar residues" evidence="1">
    <location>
        <begin position="982"/>
        <end position="996"/>
    </location>
</feature>
<feature type="region of interest" description="Disordered" evidence="1">
    <location>
        <begin position="1461"/>
        <end position="1482"/>
    </location>
</feature>
<dbReference type="Gene3D" id="3.40.50.10190">
    <property type="entry name" value="BRCT domain"/>
    <property type="match status" value="1"/>
</dbReference>
<feature type="compositionally biased region" description="Low complexity" evidence="1">
    <location>
        <begin position="267"/>
        <end position="277"/>
    </location>
</feature>
<feature type="compositionally biased region" description="Basic and acidic residues" evidence="1">
    <location>
        <begin position="245"/>
        <end position="266"/>
    </location>
</feature>
<feature type="region of interest" description="Disordered" evidence="1">
    <location>
        <begin position="1285"/>
        <end position="1339"/>
    </location>
</feature>
<feature type="compositionally biased region" description="Low complexity" evidence="1">
    <location>
        <begin position="1305"/>
        <end position="1315"/>
    </location>
</feature>
<evidence type="ECO:0000259" key="2">
    <source>
        <dbReference type="PROSITE" id="PS50172"/>
    </source>
</evidence>
<dbReference type="InterPro" id="IPR001357">
    <property type="entry name" value="BRCT_dom"/>
</dbReference>
<feature type="compositionally biased region" description="Basic and acidic residues" evidence="1">
    <location>
        <begin position="693"/>
        <end position="702"/>
    </location>
</feature>
<accession>A0ABQ7GQ92</accession>
<dbReference type="EMBL" id="MU069643">
    <property type="protein sequence ID" value="KAF5836784.1"/>
    <property type="molecule type" value="Genomic_DNA"/>
</dbReference>
<sequence>MEDKSHRGPDSRGKVLITSTGFHGAEKQAVIMYTQQLGALYHGDLVCGSTTHLVCKSVLGAVNTAKYLKALEWGVQVVSAQWLVDSVAAHKLLPCTSYKTDPWHIPVLAACPSAPHTVTAHSGKENHSPMQIDVTAAKELPQQRQRQQATPCTAMRPLQEQLHRKENHSSMQIDVQVTAAKEQPQQLQQQKATPCTGTPPLHQHCHQPHPEDQHTQLQQRHQHLQDQLQQRHQPLQDQLQQRHQHPQDQHCHQHPQDQHCRQHPQEQHITQLQQGQQHGALLPPGSCAAGTGGPEALSARKPVARGSEAGGDHQVLVMHDQVYTSAARAPAHLPPPQQEFSFGTTLQLHQHSHRHHQPQQQRYPQPQTHLWAPQQQHHHQQQPEAAMYERGLGDSSLSMWLYDSMQAPPPEAPATPRLTPCPSPKPLPQAQAHPEPLPHTPQPLHHAQCTTPASTVGGTVSHHANSARGLANAQHSASCGASDLDLSEMGGHMRMRAAPAQALGQSPAGGGWKVGCGGMHSPIGGSLLEQAIAKDQGAAAAGASIPPSVPPSIPPSPSDGWNAEDLIIPGTQAEFGDEDDLMSTPTSLVTYLRRKEEAAAAAACANAAPVSAAFGVAASANPASSNPASTNPAAISPAVHGIAAAAFANPAFLNPAAANPASVPPALHSTAAAASALNAPGHKEVGDLGQGDAADHEQRRLADHEQRRLADQGQAEVARMQAEGDMMVLSPDRMCNRRHSCGSQGLEGSEMAEPGCEDAGMGSPGNRSPYQIRSGSREGGLFGGHGSDDGNSNEGHLAGAGSPMAVSPLHPSARQRGAEEEGREERGGEDAMATSPQPRLFPQHACRQDEQGCGRPEAQQPLSLIQCLPGPSRLPGSADSAQLHPGPPCTSPLPAYPSSCKQDMSPPAAAATATAAAAAARPPMISAGLNGQGQGLLGGANHRRAAAARGSERTRGDGLVLYAAGTAAAAGAEAAATATGALQNTSGHTHKASPQGTSSTSTTSSAGPQGVSSGGSQYPPSASHVTVRRSRAAGTAGTACAAAGTAGTAHAAAGKAEGVGDEEMLGGEQPGSVGVALEDAAGGAVDEGYAGLEDAEMMMGAREVSLGMAGGSVRDGFAGGASPMEEGQDFGGEGLEGAVVREGDGSSGGASNAPWVPWEISSGGTTAMTKCKGGGSIGGVGGGDAGVDAGRGGVDGGAGGACERSVVVCEGCPKSEGAQSSVGGGHYSSSTSSGPSTGHRDIKEEAPSQHLVARAGVAIGEHAPAVRVVHASVDRTRNLRLLPRSQQQPQPQMHPQVQHHHQHQRLMQQQQQQQQDYHLHSPEPRNAQSPPPSLPTASRVHALEEAPTLARPLIDPTSSPQLLGFGSQIGLCGSSQQGDDHTGVQHAHAQGDNVTGVQHAHHAHGYDHTGAQPPHSQGNDHTSVQYARSQGESHKGAQQAKRCHGAAPPEAEGMEVCLREGPPARGLQHGSRGASMRSLHEACSGGAGMRSLQEVCLHGEPPSRGVQHEACCKVGMESRQDERDVRQAGGVPVARVLEAHQLHSVGGSREVEPGQELCEVMELLAQQQQWLQQHRHQQPLEVSVLKGMKGAPRGTTAKEWQRLSTLRPLTFAELVEVQVQQRYTFDSRLLCVLTEPSTSPL</sequence>
<feature type="compositionally biased region" description="Polar residues" evidence="1">
    <location>
        <begin position="765"/>
        <end position="774"/>
    </location>
</feature>
<evidence type="ECO:0000313" key="3">
    <source>
        <dbReference type="EMBL" id="KAF5836784.1"/>
    </source>
</evidence>
<name>A0ABQ7GQ92_DUNSA</name>
<feature type="compositionally biased region" description="Polar residues" evidence="1">
    <location>
        <begin position="448"/>
        <end position="462"/>
    </location>
</feature>
<feature type="region of interest" description="Disordered" evidence="1">
    <location>
        <begin position="1216"/>
        <end position="1242"/>
    </location>
</feature>
<dbReference type="PROSITE" id="PS50172">
    <property type="entry name" value="BRCT"/>
    <property type="match status" value="1"/>
</dbReference>
<comment type="caution">
    <text evidence="3">The sequence shown here is derived from an EMBL/GenBank/DDBJ whole genome shotgun (WGS) entry which is preliminary data.</text>
</comment>
<feature type="compositionally biased region" description="Pro residues" evidence="1">
    <location>
        <begin position="407"/>
        <end position="427"/>
    </location>
</feature>
<feature type="compositionally biased region" description="Basic and acidic residues" evidence="1">
    <location>
        <begin position="816"/>
        <end position="829"/>
    </location>
</feature>
<reference evidence="3" key="1">
    <citation type="submission" date="2017-08" db="EMBL/GenBank/DDBJ databases">
        <authorList>
            <person name="Polle J.E."/>
            <person name="Barry K."/>
            <person name="Cushman J."/>
            <person name="Schmutz J."/>
            <person name="Tran D."/>
            <person name="Hathwaick L.T."/>
            <person name="Yim W.C."/>
            <person name="Jenkins J."/>
            <person name="Mckie-Krisberg Z.M."/>
            <person name="Prochnik S."/>
            <person name="Lindquist E."/>
            <person name="Dockter R.B."/>
            <person name="Adam C."/>
            <person name="Molina H."/>
            <person name="Bunkerborg J."/>
            <person name="Jin E."/>
            <person name="Buchheim M."/>
            <person name="Magnuson J."/>
        </authorList>
    </citation>
    <scope>NUCLEOTIDE SEQUENCE</scope>
    <source>
        <strain evidence="3">CCAP 19/18</strain>
    </source>
</reference>
<feature type="region of interest" description="Disordered" evidence="1">
    <location>
        <begin position="740"/>
        <end position="837"/>
    </location>
</feature>
<feature type="region of interest" description="Disordered" evidence="1">
    <location>
        <begin position="982"/>
        <end position="1030"/>
    </location>
</feature>
<feature type="compositionally biased region" description="Low complexity" evidence="1">
    <location>
        <begin position="1286"/>
        <end position="1296"/>
    </location>
</feature>
<evidence type="ECO:0000313" key="4">
    <source>
        <dbReference type="Proteomes" id="UP000815325"/>
    </source>
</evidence>
<keyword evidence="4" id="KW-1185">Reference proteome</keyword>
<dbReference type="PANTHER" id="PTHR47776:SF2">
    <property type="entry name" value="RING-TYPE E3 UBIQUITIN TRANSFERASE BRCA1"/>
    <property type="match status" value="1"/>
</dbReference>
<organism evidence="3 4">
    <name type="scientific">Dunaliella salina</name>
    <name type="common">Green alga</name>
    <name type="synonym">Protococcus salinus</name>
    <dbReference type="NCBI Taxonomy" id="3046"/>
    <lineage>
        <taxon>Eukaryota</taxon>
        <taxon>Viridiplantae</taxon>
        <taxon>Chlorophyta</taxon>
        <taxon>core chlorophytes</taxon>
        <taxon>Chlorophyceae</taxon>
        <taxon>CS clade</taxon>
        <taxon>Chlamydomonadales</taxon>
        <taxon>Dunaliellaceae</taxon>
        <taxon>Dunaliella</taxon>
    </lineage>
</organism>
<feature type="region of interest" description="Disordered" evidence="1">
    <location>
        <begin position="178"/>
        <end position="300"/>
    </location>
</feature>
<dbReference type="InterPro" id="IPR036420">
    <property type="entry name" value="BRCT_dom_sf"/>
</dbReference>
<feature type="compositionally biased region" description="Pro residues" evidence="1">
    <location>
        <begin position="547"/>
        <end position="557"/>
    </location>
</feature>
<feature type="compositionally biased region" description="Polar residues" evidence="1">
    <location>
        <begin position="1006"/>
        <end position="1024"/>
    </location>
</feature>
<feature type="compositionally biased region" description="Low complexity" evidence="1">
    <location>
        <begin position="1227"/>
        <end position="1237"/>
    </location>
</feature>
<feature type="compositionally biased region" description="Polar residues" evidence="1">
    <location>
        <begin position="1414"/>
        <end position="1430"/>
    </location>
</feature>
<dbReference type="Proteomes" id="UP000815325">
    <property type="component" value="Unassembled WGS sequence"/>
</dbReference>
<protein>
    <recommendedName>
        <fullName evidence="2">BRCT domain-containing protein</fullName>
    </recommendedName>
</protein>
<evidence type="ECO:0000256" key="1">
    <source>
        <dbReference type="SAM" id="MobiDB-lite"/>
    </source>
</evidence>
<dbReference type="Pfam" id="PF12738">
    <property type="entry name" value="PTCB-BRCT"/>
    <property type="match status" value="1"/>
</dbReference>